<dbReference type="AlphaFoldDB" id="A0AAT9GA07"/>
<gene>
    <name evidence="2" type="ORF">DMENIID0002_12770</name>
</gene>
<dbReference type="EMBL" id="AP029170">
    <property type="protein sequence ID" value="BFD46631.1"/>
    <property type="molecule type" value="Genomic_DNA"/>
</dbReference>
<protein>
    <recommendedName>
        <fullName evidence="3">Outer membrane protein</fullName>
    </recommendedName>
</protein>
<keyword evidence="1" id="KW-0472">Membrane</keyword>
<evidence type="ECO:0000256" key="1">
    <source>
        <dbReference type="SAM" id="Phobius"/>
    </source>
</evidence>
<keyword evidence="1" id="KW-1133">Transmembrane helix</keyword>
<feature type="transmembrane region" description="Helical" evidence="1">
    <location>
        <begin position="6"/>
        <end position="26"/>
    </location>
</feature>
<proteinExistence type="predicted"/>
<name>A0AAT9GA07_9RICK</name>
<reference evidence="2" key="1">
    <citation type="submission" date="2024-01" db="EMBL/GenBank/DDBJ databases">
        <title>Sequencing the genomes of a sandfly, Sergentomyia squamirostris, and its two endosymbionts.</title>
        <authorList>
            <person name="Itokawa K."/>
            <person name="Sanjoba C."/>
        </authorList>
    </citation>
    <scope>NUCLEOTIDE SEQUENCE</scope>
    <source>
        <strain evidence="2">RiSSQ</strain>
    </source>
</reference>
<organism evidence="2">
    <name type="scientific">Candidatus Tisiphia endosymbiont of Sergentomyia squamirostris</name>
    <dbReference type="NCBI Taxonomy" id="3113639"/>
    <lineage>
        <taxon>Bacteria</taxon>
        <taxon>Pseudomonadati</taxon>
        <taxon>Pseudomonadota</taxon>
        <taxon>Alphaproteobacteria</taxon>
        <taxon>Rickettsiales</taxon>
        <taxon>Rickettsiaceae</taxon>
        <taxon>Rickettsieae</taxon>
        <taxon>Candidatus Tisiphia</taxon>
    </lineage>
</organism>
<evidence type="ECO:0000313" key="2">
    <source>
        <dbReference type="EMBL" id="BFD46631.1"/>
    </source>
</evidence>
<accession>A0AAT9GA07</accession>
<keyword evidence="1" id="KW-0812">Transmembrane</keyword>
<evidence type="ECO:0008006" key="3">
    <source>
        <dbReference type="Google" id="ProtNLM"/>
    </source>
</evidence>
<sequence length="318" mass="37482">MYFSKFKLLIVIWVKTTTVFILLFIISVTNKIYASAWLIDSGKYKYTVTASNIDKNSKNIKQVRANLFLQIQCRLAYLKDRIKLVNNSSALYNKLFRQIQFLERRSREISSYQDELMRIFAIEYGINKNQNLGIQLLYKENKFQGSNDMNYLSNNKEIGIFYKIKLFQNTNRIVSVQPRIYMTKDGCQQQFSYELLLLSAFSKKIRTISVFAESVFSFGQDLNNPYTRRSYCSFSISEGIEFQNGIMLVDFTKYYTRRNYGSIYNRTLYKQFSIAKKIKFGNLKKNSLTTQIGYFCDKSLINKHYKISGVIFSIWMDV</sequence>